<evidence type="ECO:0000256" key="8">
    <source>
        <dbReference type="ARBA" id="ARBA00023002"/>
    </source>
</evidence>
<evidence type="ECO:0000256" key="3">
    <source>
        <dbReference type="ARBA" id="ARBA00004872"/>
    </source>
</evidence>
<organism evidence="13 14">
    <name type="scientific">Rotaria sordida</name>
    <dbReference type="NCBI Taxonomy" id="392033"/>
    <lineage>
        <taxon>Eukaryota</taxon>
        <taxon>Metazoa</taxon>
        <taxon>Spiralia</taxon>
        <taxon>Gnathifera</taxon>
        <taxon>Rotifera</taxon>
        <taxon>Eurotatoria</taxon>
        <taxon>Bdelloidea</taxon>
        <taxon>Philodinida</taxon>
        <taxon>Philodinidae</taxon>
        <taxon>Rotaria</taxon>
    </lineage>
</organism>
<comment type="similarity">
    <text evidence="4">Belongs to the PhyH family.</text>
</comment>
<evidence type="ECO:0000256" key="10">
    <source>
        <dbReference type="ARBA" id="ARBA00034809"/>
    </source>
</evidence>
<dbReference type="GO" id="GO:0046872">
    <property type="term" value="F:metal ion binding"/>
    <property type="evidence" value="ECO:0007669"/>
    <property type="project" value="UniProtKB-KW"/>
</dbReference>
<dbReference type="PANTHER" id="PTHR21308:SF1">
    <property type="entry name" value="PHYTANOYL-COA DIOXYGENASE, PEROXISOMAL"/>
    <property type="match status" value="1"/>
</dbReference>
<gene>
    <name evidence="13" type="ORF">RFH988_LOCUS6786</name>
</gene>
<keyword evidence="8" id="KW-0560">Oxidoreductase</keyword>
<dbReference type="FunFam" id="2.60.120.620:FF:000012">
    <property type="entry name" value="Phytanoyl-CoA dioxygenase, peroxisomal"/>
    <property type="match status" value="1"/>
</dbReference>
<comment type="cofactor">
    <cofactor evidence="1">
        <name>L-ascorbate</name>
        <dbReference type="ChEBI" id="CHEBI:38290"/>
    </cofactor>
</comment>
<comment type="pathway">
    <text evidence="3">Lipid metabolism; fatty acid metabolism.</text>
</comment>
<evidence type="ECO:0000256" key="7">
    <source>
        <dbReference type="ARBA" id="ARBA00022964"/>
    </source>
</evidence>
<dbReference type="EC" id="1.14.11.18" evidence="10"/>
<dbReference type="EMBL" id="CAJNOO010000208">
    <property type="protein sequence ID" value="CAF0857427.1"/>
    <property type="molecule type" value="Genomic_DNA"/>
</dbReference>
<evidence type="ECO:0000256" key="1">
    <source>
        <dbReference type="ARBA" id="ARBA00001961"/>
    </source>
</evidence>
<dbReference type="GO" id="GO:0001561">
    <property type="term" value="P:fatty acid alpha-oxidation"/>
    <property type="evidence" value="ECO:0007669"/>
    <property type="project" value="InterPro"/>
</dbReference>
<keyword evidence="5" id="KW-0479">Metal-binding</keyword>
<dbReference type="SUPFAM" id="SSF51197">
    <property type="entry name" value="Clavaminate synthase-like"/>
    <property type="match status" value="1"/>
</dbReference>
<comment type="caution">
    <text evidence="13">The sequence shown here is derived from an EMBL/GenBank/DDBJ whole genome shotgun (WGS) entry which is preliminary data.</text>
</comment>
<dbReference type="GO" id="GO:0048244">
    <property type="term" value="F:phytanoyl-CoA dioxygenase activity"/>
    <property type="evidence" value="ECO:0007669"/>
    <property type="project" value="UniProtKB-EC"/>
</dbReference>
<dbReference type="PANTHER" id="PTHR21308">
    <property type="entry name" value="PHYTANOYL-COA ALPHA-HYDROXYLASE"/>
    <property type="match status" value="1"/>
</dbReference>
<dbReference type="Gene3D" id="2.60.120.620">
    <property type="entry name" value="q2cbj1_9rhob like domain"/>
    <property type="match status" value="1"/>
</dbReference>
<dbReference type="Proteomes" id="UP000663882">
    <property type="component" value="Unassembled WGS sequence"/>
</dbReference>
<evidence type="ECO:0000256" key="11">
    <source>
        <dbReference type="ARBA" id="ARBA00034921"/>
    </source>
</evidence>
<evidence type="ECO:0000256" key="5">
    <source>
        <dbReference type="ARBA" id="ARBA00022723"/>
    </source>
</evidence>
<dbReference type="OrthoDB" id="2328924at2759"/>
<evidence type="ECO:0000313" key="14">
    <source>
        <dbReference type="Proteomes" id="UP000663882"/>
    </source>
</evidence>
<dbReference type="GO" id="GO:0031418">
    <property type="term" value="F:L-ascorbic acid binding"/>
    <property type="evidence" value="ECO:0007669"/>
    <property type="project" value="UniProtKB-KW"/>
</dbReference>
<dbReference type="InterPro" id="IPR047128">
    <property type="entry name" value="PhyH"/>
</dbReference>
<proteinExistence type="inferred from homology"/>
<evidence type="ECO:0000256" key="6">
    <source>
        <dbReference type="ARBA" id="ARBA00022896"/>
    </source>
</evidence>
<dbReference type="Pfam" id="PF05721">
    <property type="entry name" value="PhyH"/>
    <property type="match status" value="1"/>
</dbReference>
<evidence type="ECO:0000256" key="9">
    <source>
        <dbReference type="ARBA" id="ARBA00023004"/>
    </source>
</evidence>
<evidence type="ECO:0000256" key="2">
    <source>
        <dbReference type="ARBA" id="ARBA00001962"/>
    </source>
</evidence>
<protein>
    <recommendedName>
        <fullName evidence="10">phytanoyl-CoA dioxygenase</fullName>
        <ecNumber evidence="10">1.14.11.18</ecNumber>
    </recommendedName>
    <alternativeName>
        <fullName evidence="11">Phytanic acid oxidase</fullName>
    </alternativeName>
    <alternativeName>
        <fullName evidence="12">Phytanoyl-CoA alpha-hydroxylase</fullName>
    </alternativeName>
</protein>
<keyword evidence="6" id="KW-0847">Vitamin C</keyword>
<keyword evidence="9" id="KW-0408">Iron</keyword>
<accession>A0A813WM14</accession>
<dbReference type="GO" id="GO:0005777">
    <property type="term" value="C:peroxisome"/>
    <property type="evidence" value="ECO:0007669"/>
    <property type="project" value="UniProtKB-ARBA"/>
</dbReference>
<comment type="cofactor">
    <cofactor evidence="2">
        <name>Fe cation</name>
        <dbReference type="ChEBI" id="CHEBI:24875"/>
    </cofactor>
</comment>
<reference evidence="13" key="1">
    <citation type="submission" date="2021-02" db="EMBL/GenBank/DDBJ databases">
        <authorList>
            <person name="Nowell W R."/>
        </authorList>
    </citation>
    <scope>NUCLEOTIDE SEQUENCE</scope>
</reference>
<dbReference type="AlphaFoldDB" id="A0A813WM14"/>
<evidence type="ECO:0000256" key="4">
    <source>
        <dbReference type="ARBA" id="ARBA00005830"/>
    </source>
</evidence>
<sequence>MKVSPLWSILARQFSSKTNNQQLQTIIHQIRFASQHIKPIPNEERQLCYTIPNGNFTFEQRQFYEDNGFIIIRKLISPSTLERFRQRFDDVCAEKIQIPGLTIMKDVAHAKSTSTVEEKTISRIQDFTLDDEFFQYCCLPELIQCVENFTGPNIMSMHTMMINKPPDAGKKTSRHPLHQDLFFFPFRPANRIVCAWTAMEHTYRENGCLVVLPGTHKGKIEQHVYPNWKGGVNKLFYGIENFDPNREKQYVEMWEGDTIFFHPLLIHGSGTNRTSGFRKIITSHFADSSCYYIECEDFQKAMENEYLEIFRKRTGRQDATIQDLWKHRSRLVQGKRINL</sequence>
<dbReference type="InterPro" id="IPR008775">
    <property type="entry name" value="Phytyl_CoA_dOase-like"/>
</dbReference>
<name>A0A813WM14_9BILA</name>
<evidence type="ECO:0000256" key="12">
    <source>
        <dbReference type="ARBA" id="ARBA00034924"/>
    </source>
</evidence>
<evidence type="ECO:0000313" key="13">
    <source>
        <dbReference type="EMBL" id="CAF0857427.1"/>
    </source>
</evidence>
<keyword evidence="7" id="KW-0223">Dioxygenase</keyword>